<dbReference type="AlphaFoldDB" id="A0A4U0UAG0"/>
<evidence type="ECO:0000256" key="4">
    <source>
        <dbReference type="ARBA" id="ARBA00010883"/>
    </source>
</evidence>
<dbReference type="OrthoDB" id="271164at2759"/>
<dbReference type="InterPro" id="IPR027267">
    <property type="entry name" value="AH/BAR_dom_sf"/>
</dbReference>
<evidence type="ECO:0000313" key="15">
    <source>
        <dbReference type="Proteomes" id="UP000308549"/>
    </source>
</evidence>
<keyword evidence="5" id="KW-0813">Transport</keyword>
<evidence type="ECO:0000256" key="2">
    <source>
        <dbReference type="ARBA" id="ARBA00004496"/>
    </source>
</evidence>
<keyword evidence="11" id="KW-0175">Coiled coil</keyword>
<dbReference type="InterPro" id="IPR036871">
    <property type="entry name" value="PX_dom_sf"/>
</dbReference>
<dbReference type="GO" id="GO:0005768">
    <property type="term" value="C:endosome"/>
    <property type="evidence" value="ECO:0007669"/>
    <property type="project" value="TreeGrafter"/>
</dbReference>
<dbReference type="InterPro" id="IPR037868">
    <property type="entry name" value="PX_Vps5"/>
</dbReference>
<gene>
    <name evidence="14" type="ORF">B0A50_01476</name>
</gene>
<keyword evidence="7" id="KW-0597">Phosphoprotein</keyword>
<feature type="compositionally biased region" description="Gly residues" evidence="12">
    <location>
        <begin position="600"/>
        <end position="610"/>
    </location>
</feature>
<dbReference type="GO" id="GO:0035091">
    <property type="term" value="F:phosphatidylinositol binding"/>
    <property type="evidence" value="ECO:0007669"/>
    <property type="project" value="InterPro"/>
</dbReference>
<dbReference type="InterPro" id="IPR015404">
    <property type="entry name" value="Vps5_C"/>
</dbReference>
<dbReference type="SMART" id="SM00312">
    <property type="entry name" value="PX"/>
    <property type="match status" value="1"/>
</dbReference>
<organism evidence="14 15">
    <name type="scientific">Salinomyces thailandicus</name>
    <dbReference type="NCBI Taxonomy" id="706561"/>
    <lineage>
        <taxon>Eukaryota</taxon>
        <taxon>Fungi</taxon>
        <taxon>Dikarya</taxon>
        <taxon>Ascomycota</taxon>
        <taxon>Pezizomycotina</taxon>
        <taxon>Dothideomycetes</taxon>
        <taxon>Dothideomycetidae</taxon>
        <taxon>Mycosphaerellales</taxon>
        <taxon>Teratosphaeriaceae</taxon>
        <taxon>Salinomyces</taxon>
    </lineage>
</organism>
<dbReference type="GO" id="GO:0005794">
    <property type="term" value="C:Golgi apparatus"/>
    <property type="evidence" value="ECO:0007669"/>
    <property type="project" value="UniProtKB-SubCell"/>
</dbReference>
<dbReference type="Gene3D" id="1.20.1270.60">
    <property type="entry name" value="Arfaptin homology (AH) domain/BAR domain"/>
    <property type="match status" value="1"/>
</dbReference>
<feature type="region of interest" description="Disordered" evidence="12">
    <location>
        <begin position="1"/>
        <end position="167"/>
    </location>
</feature>
<evidence type="ECO:0000256" key="6">
    <source>
        <dbReference type="ARBA" id="ARBA00022490"/>
    </source>
</evidence>
<feature type="region of interest" description="Disordered" evidence="12">
    <location>
        <begin position="598"/>
        <end position="653"/>
    </location>
</feature>
<feature type="compositionally biased region" description="Low complexity" evidence="12">
    <location>
        <begin position="567"/>
        <end position="576"/>
    </location>
</feature>
<evidence type="ECO:0000256" key="5">
    <source>
        <dbReference type="ARBA" id="ARBA00022448"/>
    </source>
</evidence>
<evidence type="ECO:0000256" key="1">
    <source>
        <dbReference type="ARBA" id="ARBA00004287"/>
    </source>
</evidence>
<dbReference type="Pfam" id="PF00787">
    <property type="entry name" value="PX"/>
    <property type="match status" value="1"/>
</dbReference>
<dbReference type="GO" id="GO:0005829">
    <property type="term" value="C:cytosol"/>
    <property type="evidence" value="ECO:0007669"/>
    <property type="project" value="GOC"/>
</dbReference>
<reference evidence="14 15" key="1">
    <citation type="submission" date="2017-03" db="EMBL/GenBank/DDBJ databases">
        <title>Genomes of endolithic fungi from Antarctica.</title>
        <authorList>
            <person name="Coleine C."/>
            <person name="Masonjones S."/>
            <person name="Stajich J.E."/>
        </authorList>
    </citation>
    <scope>NUCLEOTIDE SEQUENCE [LARGE SCALE GENOMIC DNA]</scope>
    <source>
        <strain evidence="14 15">CCFEE 6315</strain>
    </source>
</reference>
<keyword evidence="9" id="KW-0333">Golgi apparatus</keyword>
<comment type="caution">
    <text evidence="14">The sequence shown here is derived from an EMBL/GenBank/DDBJ whole genome shotgun (WGS) entry which is preliminary data.</text>
</comment>
<sequence length="653" mass="69598">MADRVAAPENPWSAHAAMDEGSSPWDDVPSRSHSSQNLAQAGNNGEGNAENTAPAPAPSSSPPPPVTSRPTPSKTRGPGPRRHNVNLAQSTTLESLDNDSMGPLGPLGAEPPAPAPEPEVAAPTPPVKELANRTRAGSRPNQPSGGPVAGSIRHADAGEPRPPHQPVEVAAKPSFTITVGDPHTVGNAASSHTVYSVITRTTSRAYNNTTSTFTVTRRYRDFLWLYDRLHDNSPGTIVAPPPDKQAVGRFQADFVESRRMALERMLNKIAAHPVLQHDGDLKTFLESDTFNVDIKHKDRSKDPLLGLDTKPGAGSTFMSSIGLGSSTTSSTSSGKFIEHDDWFHDRRVYLDALETQLKTLQKSTEAVITQRKALAETCADFSTSLTALAAVELSPALSEALDALATIQTRAAELYSRQALQDILTLGTVLDEYIRLISSITKAFSQRQRAYHAWHSSESRLAEIKKQQDKLLRAGRSQQDRLTQMEAEVGEAEKRVHAARLLFEDLGRVMRGELERFEREKVEDFKGGVETFLEGAVEAQKELIELWETFLYQLDTDEDGLQPPPSGVAAGDAAGAAGTVSDTAELAEGAGGEAIADGGVQAGGLGGGIAGKADEEEGREEMGGEGFEGTGRSSSGEPGEAGGVGEEGEREGA</sequence>
<dbReference type="Proteomes" id="UP000308549">
    <property type="component" value="Unassembled WGS sequence"/>
</dbReference>
<evidence type="ECO:0000256" key="11">
    <source>
        <dbReference type="SAM" id="Coils"/>
    </source>
</evidence>
<evidence type="ECO:0000256" key="9">
    <source>
        <dbReference type="ARBA" id="ARBA00023034"/>
    </source>
</evidence>
<protein>
    <recommendedName>
        <fullName evidence="13">PX domain-containing protein</fullName>
    </recommendedName>
</protein>
<feature type="domain" description="PX" evidence="13">
    <location>
        <begin position="173"/>
        <end position="292"/>
    </location>
</feature>
<dbReference type="SUPFAM" id="SSF64268">
    <property type="entry name" value="PX domain"/>
    <property type="match status" value="1"/>
</dbReference>
<evidence type="ECO:0000256" key="3">
    <source>
        <dbReference type="ARBA" id="ARBA00004555"/>
    </source>
</evidence>
<dbReference type="GO" id="GO:0015031">
    <property type="term" value="P:protein transport"/>
    <property type="evidence" value="ECO:0007669"/>
    <property type="project" value="UniProtKB-KW"/>
</dbReference>
<dbReference type="GO" id="GO:0045053">
    <property type="term" value="P:protein retention in Golgi apparatus"/>
    <property type="evidence" value="ECO:0007669"/>
    <property type="project" value="TreeGrafter"/>
</dbReference>
<keyword evidence="15" id="KW-1185">Reference proteome</keyword>
<keyword evidence="6" id="KW-0963">Cytoplasm</keyword>
<dbReference type="SUPFAM" id="SSF103657">
    <property type="entry name" value="BAR/IMD domain-like"/>
    <property type="match status" value="1"/>
</dbReference>
<dbReference type="CDD" id="cd07627">
    <property type="entry name" value="BAR_Vps5p"/>
    <property type="match status" value="1"/>
</dbReference>
<name>A0A4U0UAG0_9PEZI</name>
<feature type="compositionally biased region" description="Polar residues" evidence="12">
    <location>
        <begin position="86"/>
        <end position="95"/>
    </location>
</feature>
<dbReference type="Pfam" id="PF09325">
    <property type="entry name" value="Vps5"/>
    <property type="match status" value="1"/>
</dbReference>
<evidence type="ECO:0000256" key="8">
    <source>
        <dbReference type="ARBA" id="ARBA00022927"/>
    </source>
</evidence>
<keyword evidence="10" id="KW-0472">Membrane</keyword>
<evidence type="ECO:0000313" key="14">
    <source>
        <dbReference type="EMBL" id="TKA32370.1"/>
    </source>
</evidence>
<dbReference type="GO" id="GO:0042147">
    <property type="term" value="P:retrograde transport, endosome to Golgi"/>
    <property type="evidence" value="ECO:0007669"/>
    <property type="project" value="TreeGrafter"/>
</dbReference>
<comment type="subcellular location">
    <subcellularLocation>
        <location evidence="2">Cytoplasm</location>
    </subcellularLocation>
    <subcellularLocation>
        <location evidence="3">Golgi apparatus</location>
    </subcellularLocation>
    <subcellularLocation>
        <location evidence="1">Membrane</location>
        <topology evidence="1">Peripheral membrane protein</topology>
        <orientation evidence="1">Cytoplasmic side</orientation>
    </subcellularLocation>
</comment>
<dbReference type="FunFam" id="3.30.1520.10:FF:000013">
    <property type="entry name" value="Putative Sorting nexin 3"/>
    <property type="match status" value="1"/>
</dbReference>
<feature type="compositionally biased region" description="Pro residues" evidence="12">
    <location>
        <begin position="55"/>
        <end position="67"/>
    </location>
</feature>
<dbReference type="PANTHER" id="PTHR10555:SF170">
    <property type="entry name" value="FI18122P1"/>
    <property type="match status" value="1"/>
</dbReference>
<evidence type="ECO:0000256" key="7">
    <source>
        <dbReference type="ARBA" id="ARBA00022553"/>
    </source>
</evidence>
<feature type="coiled-coil region" evidence="11">
    <location>
        <begin position="475"/>
        <end position="502"/>
    </location>
</feature>
<accession>A0A4U0UAG0</accession>
<evidence type="ECO:0000259" key="13">
    <source>
        <dbReference type="PROSITE" id="PS50195"/>
    </source>
</evidence>
<evidence type="ECO:0000256" key="12">
    <source>
        <dbReference type="SAM" id="MobiDB-lite"/>
    </source>
</evidence>
<evidence type="ECO:0000256" key="10">
    <source>
        <dbReference type="ARBA" id="ARBA00023136"/>
    </source>
</evidence>
<keyword evidence="8" id="KW-0653">Protein transport</keyword>
<dbReference type="CDD" id="cd06861">
    <property type="entry name" value="PX_Vps5p"/>
    <property type="match status" value="1"/>
</dbReference>
<dbReference type="InterPro" id="IPR001683">
    <property type="entry name" value="PX_dom"/>
</dbReference>
<dbReference type="EMBL" id="NAJL01000005">
    <property type="protein sequence ID" value="TKA32370.1"/>
    <property type="molecule type" value="Genomic_DNA"/>
</dbReference>
<dbReference type="Gene3D" id="3.30.1520.10">
    <property type="entry name" value="Phox-like domain"/>
    <property type="match status" value="1"/>
</dbReference>
<dbReference type="FunFam" id="1.20.1270.60:FF:000022">
    <property type="entry name" value="Sorting nexin 3 protein"/>
    <property type="match status" value="1"/>
</dbReference>
<feature type="region of interest" description="Disordered" evidence="12">
    <location>
        <begin position="557"/>
        <end position="576"/>
    </location>
</feature>
<dbReference type="GO" id="GO:0030904">
    <property type="term" value="C:retromer complex"/>
    <property type="evidence" value="ECO:0007669"/>
    <property type="project" value="UniProtKB-ARBA"/>
</dbReference>
<comment type="similarity">
    <text evidence="4">Belongs to the sorting nexin family.</text>
</comment>
<dbReference type="InterPro" id="IPR035803">
    <property type="entry name" value="BAR_Vps5"/>
</dbReference>
<feature type="compositionally biased region" description="Basic and acidic residues" evidence="12">
    <location>
        <begin position="153"/>
        <end position="162"/>
    </location>
</feature>
<dbReference type="PANTHER" id="PTHR10555">
    <property type="entry name" value="SORTING NEXIN"/>
    <property type="match status" value="1"/>
</dbReference>
<feature type="compositionally biased region" description="Low complexity" evidence="12">
    <location>
        <begin position="36"/>
        <end position="54"/>
    </location>
</feature>
<proteinExistence type="inferred from homology"/>
<dbReference type="PROSITE" id="PS50195">
    <property type="entry name" value="PX"/>
    <property type="match status" value="1"/>
</dbReference>